<accession>A0A2T4UP38</accession>
<keyword evidence="2" id="KW-1185">Reference proteome</keyword>
<dbReference type="EMBL" id="PZPL01000002">
    <property type="protein sequence ID" value="PTL71296.1"/>
    <property type="molecule type" value="Genomic_DNA"/>
</dbReference>
<proteinExistence type="predicted"/>
<gene>
    <name evidence="1" type="ORF">C1I63_18910</name>
</gene>
<reference evidence="1 2" key="1">
    <citation type="submission" date="2018-03" db="EMBL/GenBank/DDBJ databases">
        <title>Bacteriophage NCPPB3778 and a type I-E CRISPR drive the evolution of the US Biological Select Agent, Rathayibacter toxicus.</title>
        <authorList>
            <person name="Davis E.W.II."/>
            <person name="Tabima J.F."/>
            <person name="Weisberg A.J."/>
            <person name="Dantas Lopes L."/>
            <person name="Wiseman M.S."/>
            <person name="Wiseman M.S."/>
            <person name="Pupko T."/>
            <person name="Belcher M.S."/>
            <person name="Sechler A.J."/>
            <person name="Tancos M.A."/>
            <person name="Schroeder B.K."/>
            <person name="Murray T.D."/>
            <person name="Luster D.G."/>
            <person name="Schneider W.L."/>
            <person name="Rogers E."/>
            <person name="Andreote F.D."/>
            <person name="Grunwald N.J."/>
            <person name="Putnam M.L."/>
            <person name="Chang J.H."/>
        </authorList>
    </citation>
    <scope>NUCLEOTIDE SEQUENCE [LARGE SCALE GENOMIC DNA]</scope>
    <source>
        <strain evidence="1 2">DSM 15933</strain>
    </source>
</reference>
<comment type="caution">
    <text evidence="1">The sequence shown here is derived from an EMBL/GenBank/DDBJ whole genome shotgun (WGS) entry which is preliminary data.</text>
</comment>
<name>A0A2T4UP38_9MICO</name>
<evidence type="ECO:0000313" key="2">
    <source>
        <dbReference type="Proteomes" id="UP000241085"/>
    </source>
</evidence>
<dbReference type="AlphaFoldDB" id="A0A2T4UP38"/>
<dbReference type="Proteomes" id="UP000241085">
    <property type="component" value="Unassembled WGS sequence"/>
</dbReference>
<organism evidence="1 2">
    <name type="scientific">Rathayibacter caricis DSM 15933</name>
    <dbReference type="NCBI Taxonomy" id="1328867"/>
    <lineage>
        <taxon>Bacteria</taxon>
        <taxon>Bacillati</taxon>
        <taxon>Actinomycetota</taxon>
        <taxon>Actinomycetes</taxon>
        <taxon>Micrococcales</taxon>
        <taxon>Microbacteriaceae</taxon>
        <taxon>Rathayibacter</taxon>
    </lineage>
</organism>
<sequence length="127" mass="13841">MICGLRVVERKQYRLFSFALLGEAYGPSMTVLISTATGVHTPPISPSASLTASDSKAHHPITDDANDLLEEAARHARFWASYDADPRSATAWADAGTSTWRRPARVALVPVREGLDQWDEEGGYDPA</sequence>
<evidence type="ECO:0000313" key="1">
    <source>
        <dbReference type="EMBL" id="PTL71296.1"/>
    </source>
</evidence>
<protein>
    <submittedName>
        <fullName evidence="1">Uncharacterized protein</fullName>
    </submittedName>
</protein>